<keyword evidence="1" id="KW-0344">Guanine-nucleotide releasing factor</keyword>
<gene>
    <name evidence="5" type="primary">SERGEF_0</name>
    <name evidence="5" type="ORF">CM83_59276</name>
</gene>
<accession>A0A0A9WPS6</accession>
<feature type="domain" description="RCC1-like" evidence="4">
    <location>
        <begin position="8"/>
        <end position="221"/>
    </location>
</feature>
<dbReference type="InterPro" id="IPR058923">
    <property type="entry name" value="RCC1-like_dom"/>
</dbReference>
<evidence type="ECO:0000256" key="3">
    <source>
        <dbReference type="PROSITE-ProRule" id="PRU00235"/>
    </source>
</evidence>
<proteinExistence type="predicted"/>
<dbReference type="GO" id="GO:0005085">
    <property type="term" value="F:guanyl-nucleotide exchange factor activity"/>
    <property type="evidence" value="ECO:0007669"/>
    <property type="project" value="TreeGrafter"/>
</dbReference>
<dbReference type="PROSITE" id="PS50012">
    <property type="entry name" value="RCC1_3"/>
    <property type="match status" value="3"/>
</dbReference>
<dbReference type="GO" id="GO:0005737">
    <property type="term" value="C:cytoplasm"/>
    <property type="evidence" value="ECO:0007669"/>
    <property type="project" value="TreeGrafter"/>
</dbReference>
<evidence type="ECO:0000259" key="4">
    <source>
        <dbReference type="Pfam" id="PF25390"/>
    </source>
</evidence>
<sequence>MDQARPTLLSWGANSCGQLGQNRKCEECVKPSKVEIDHLATEELNVKSISAGASHSFLLMHDGTVYGCGSNAKGQLVELSKEEMAFKMIPSLSKYKIKQIATKWDTSYAVSWDGMCLAWGPNNFGQQGHCMADEKRINSAIHVVANRVKQVSAGLRHFLVLHENGSVFSAGDGKKGQLGRIQSSDSLEKVPGLEGVVQIACGQNFNLALTNEGKIFGWGCN</sequence>
<dbReference type="PANTHER" id="PTHR45982:SF8">
    <property type="entry name" value="E3 UBIQUITIN-PROTEIN LIGASE HERC2-LIKE PROTEIN-RELATED"/>
    <property type="match status" value="1"/>
</dbReference>
<dbReference type="PROSITE" id="PS00626">
    <property type="entry name" value="RCC1_2"/>
    <property type="match status" value="1"/>
</dbReference>
<organism evidence="5">
    <name type="scientific">Lygus hesperus</name>
    <name type="common">Western plant bug</name>
    <dbReference type="NCBI Taxonomy" id="30085"/>
    <lineage>
        <taxon>Eukaryota</taxon>
        <taxon>Metazoa</taxon>
        <taxon>Ecdysozoa</taxon>
        <taxon>Arthropoda</taxon>
        <taxon>Hexapoda</taxon>
        <taxon>Insecta</taxon>
        <taxon>Pterygota</taxon>
        <taxon>Neoptera</taxon>
        <taxon>Paraneoptera</taxon>
        <taxon>Hemiptera</taxon>
        <taxon>Heteroptera</taxon>
        <taxon>Panheteroptera</taxon>
        <taxon>Cimicomorpha</taxon>
        <taxon>Miridae</taxon>
        <taxon>Mirini</taxon>
        <taxon>Lygus</taxon>
    </lineage>
</organism>
<protein>
    <submittedName>
        <fullName evidence="5">Secretion-regulating guanine nucleotide exchange factor</fullName>
    </submittedName>
</protein>
<keyword evidence="2" id="KW-0677">Repeat</keyword>
<dbReference type="InterPro" id="IPR009091">
    <property type="entry name" value="RCC1/BLIP-II"/>
</dbReference>
<feature type="repeat" description="RCC1" evidence="3">
    <location>
        <begin position="165"/>
        <end position="212"/>
    </location>
</feature>
<feature type="repeat" description="RCC1" evidence="3">
    <location>
        <begin position="6"/>
        <end position="62"/>
    </location>
</feature>
<dbReference type="AlphaFoldDB" id="A0A0A9WPS6"/>
<dbReference type="SUPFAM" id="SSF50985">
    <property type="entry name" value="RCC1/BLIP-II"/>
    <property type="match status" value="1"/>
</dbReference>
<dbReference type="Pfam" id="PF25390">
    <property type="entry name" value="WD40_RLD"/>
    <property type="match status" value="1"/>
</dbReference>
<evidence type="ECO:0000313" key="5">
    <source>
        <dbReference type="EMBL" id="JAG09774.1"/>
    </source>
</evidence>
<evidence type="ECO:0000256" key="2">
    <source>
        <dbReference type="ARBA" id="ARBA00022737"/>
    </source>
</evidence>
<name>A0A0A9WPS6_LYGHE</name>
<dbReference type="EMBL" id="GBHO01033830">
    <property type="protein sequence ID" value="JAG09774.1"/>
    <property type="molecule type" value="Transcribed_RNA"/>
</dbReference>
<dbReference type="PRINTS" id="PR00633">
    <property type="entry name" value="RCCNDNSATION"/>
</dbReference>
<reference evidence="5" key="1">
    <citation type="journal article" date="2014" name="PLoS ONE">
        <title>Transcriptome-Based Identification of ABC Transporters in the Western Tarnished Plant Bug Lygus hesperus.</title>
        <authorList>
            <person name="Hull J.J."/>
            <person name="Chaney K."/>
            <person name="Geib S.M."/>
            <person name="Fabrick J.A."/>
            <person name="Brent C.S."/>
            <person name="Walsh D."/>
            <person name="Lavine L.C."/>
        </authorList>
    </citation>
    <scope>NUCLEOTIDE SEQUENCE</scope>
</reference>
<dbReference type="Gene3D" id="2.130.10.30">
    <property type="entry name" value="Regulator of chromosome condensation 1/beta-lactamase-inhibitor protein II"/>
    <property type="match status" value="1"/>
</dbReference>
<evidence type="ECO:0000256" key="1">
    <source>
        <dbReference type="ARBA" id="ARBA00022658"/>
    </source>
</evidence>
<dbReference type="InterPro" id="IPR000408">
    <property type="entry name" value="Reg_chr_condens"/>
</dbReference>
<feature type="non-terminal residue" evidence="5">
    <location>
        <position position="221"/>
    </location>
</feature>
<reference evidence="5" key="2">
    <citation type="submission" date="2014-07" db="EMBL/GenBank/DDBJ databases">
        <authorList>
            <person name="Hull J."/>
        </authorList>
    </citation>
    <scope>NUCLEOTIDE SEQUENCE</scope>
</reference>
<feature type="repeat" description="RCC1" evidence="3">
    <location>
        <begin position="114"/>
        <end position="164"/>
    </location>
</feature>
<dbReference type="InterPro" id="IPR051553">
    <property type="entry name" value="Ran_GTPase-activating"/>
</dbReference>
<dbReference type="PANTHER" id="PTHR45982">
    <property type="entry name" value="REGULATOR OF CHROMOSOME CONDENSATION"/>
    <property type="match status" value="1"/>
</dbReference>